<feature type="domain" description="BTB" evidence="1">
    <location>
        <begin position="14"/>
        <end position="79"/>
    </location>
</feature>
<keyword evidence="3" id="KW-1185">Reference proteome</keyword>
<organism evidence="2 3">
    <name type="scientific">Monilinia vaccinii-corymbosi</name>
    <dbReference type="NCBI Taxonomy" id="61207"/>
    <lineage>
        <taxon>Eukaryota</taxon>
        <taxon>Fungi</taxon>
        <taxon>Dikarya</taxon>
        <taxon>Ascomycota</taxon>
        <taxon>Pezizomycotina</taxon>
        <taxon>Leotiomycetes</taxon>
        <taxon>Helotiales</taxon>
        <taxon>Sclerotiniaceae</taxon>
        <taxon>Monilinia</taxon>
    </lineage>
</organism>
<evidence type="ECO:0000313" key="2">
    <source>
        <dbReference type="EMBL" id="QSZ35242.1"/>
    </source>
</evidence>
<dbReference type="PROSITE" id="PS50097">
    <property type="entry name" value="BTB"/>
    <property type="match status" value="1"/>
</dbReference>
<proteinExistence type="predicted"/>
<dbReference type="OrthoDB" id="3478582at2759"/>
<dbReference type="InterPro" id="IPR011333">
    <property type="entry name" value="SKP1/BTB/POZ_sf"/>
</dbReference>
<dbReference type="Gene3D" id="3.30.710.10">
    <property type="entry name" value="Potassium Channel Kv1.1, Chain A"/>
    <property type="match status" value="1"/>
</dbReference>
<dbReference type="EMBL" id="CP063409">
    <property type="protein sequence ID" value="QSZ35242.1"/>
    <property type="molecule type" value="Genomic_DNA"/>
</dbReference>
<evidence type="ECO:0000259" key="1">
    <source>
        <dbReference type="PROSITE" id="PS50097"/>
    </source>
</evidence>
<dbReference type="Proteomes" id="UP000672032">
    <property type="component" value="Chromosome 5"/>
</dbReference>
<dbReference type="AlphaFoldDB" id="A0A8A3PIX6"/>
<accession>A0A8A3PIX6</accession>
<name>A0A8A3PIX6_9HELO</name>
<gene>
    <name evidence="2" type="ORF">DSL72_008111</name>
</gene>
<evidence type="ECO:0000313" key="3">
    <source>
        <dbReference type="Proteomes" id="UP000672032"/>
    </source>
</evidence>
<sequence length="254" mass="29305">MPLPVLSPETMGSQMVRLLIGETAQPFLVHKKLLCDRFPHFSRPVNLAFYGHGSTDVVFSQYKVEVMEAIIVYLYQGELPHFGRNHGEISLNFLPGSGRMDFRVHSRRLRNLFYFAEKIDDKPLMNQVMDKIQDDNAAHNYLFSQEEIREVYANSESFNGLKHYIVILLANAITQGENELLAQAYTRLATEMPPLGEDIRYFIEFSEYQVAFNPHIVGARSGRWSCLFHEHRSHDEVERCRDLDQIEGGGAYFV</sequence>
<protein>
    <recommendedName>
        <fullName evidence="1">BTB domain-containing protein</fullName>
    </recommendedName>
</protein>
<dbReference type="PANTHER" id="PTHR47843:SF7">
    <property type="entry name" value="BTB DOMAIN-CONTAINING PROTEIN"/>
    <property type="match status" value="1"/>
</dbReference>
<dbReference type="SUPFAM" id="SSF54695">
    <property type="entry name" value="POZ domain"/>
    <property type="match status" value="1"/>
</dbReference>
<dbReference type="InterPro" id="IPR000210">
    <property type="entry name" value="BTB/POZ_dom"/>
</dbReference>
<dbReference type="PANTHER" id="PTHR47843">
    <property type="entry name" value="BTB DOMAIN-CONTAINING PROTEIN-RELATED"/>
    <property type="match status" value="1"/>
</dbReference>
<reference evidence="2" key="1">
    <citation type="submission" date="2020-10" db="EMBL/GenBank/DDBJ databases">
        <title>Genome Sequence of Monilinia vaccinii-corymbosi Sheds Light on Mummy Berry Disease Infection of Blueberry and Mating Type.</title>
        <authorList>
            <person name="Yow A.G."/>
            <person name="Zhang Y."/>
            <person name="Bansal K."/>
            <person name="Eacker S.M."/>
            <person name="Sullivan S."/>
            <person name="Liachko I."/>
            <person name="Cubeta M.A."/>
            <person name="Rollins J.A."/>
            <person name="Ashrafi H."/>
        </authorList>
    </citation>
    <scope>NUCLEOTIDE SEQUENCE</scope>
    <source>
        <strain evidence="2">RL-1</strain>
    </source>
</reference>